<dbReference type="InterPro" id="IPR011040">
    <property type="entry name" value="Sialidase"/>
</dbReference>
<keyword evidence="3" id="KW-1185">Reference proteome</keyword>
<dbReference type="PATRIC" id="fig|320787.5.peg.4046"/>
<dbReference type="RefSeq" id="WP_240477838.1">
    <property type="nucleotide sequence ID" value="NZ_CP012040.1"/>
</dbReference>
<accession>A0A0H4PF34</accession>
<dbReference type="PANTHER" id="PTHR43752">
    <property type="entry name" value="BNR/ASP-BOX REPEAT FAMILY PROTEIN"/>
    <property type="match status" value="1"/>
</dbReference>
<dbReference type="STRING" id="320787.CA2015_3694"/>
<dbReference type="Proteomes" id="UP000036520">
    <property type="component" value="Chromosome"/>
</dbReference>
<feature type="domain" description="Sialidase" evidence="1">
    <location>
        <begin position="277"/>
        <end position="387"/>
    </location>
</feature>
<evidence type="ECO:0000313" key="2">
    <source>
        <dbReference type="EMBL" id="AKP53071.1"/>
    </source>
</evidence>
<sequence>MTTKASALGIVFIALLFSQLISCTHKKENTTIEDYPDPVNNPSSKIMLMGDWFEHPHDIDFDNLPKIPSAHALVSDVTAEGVNHPTFSEAKTSGGVNQHSYITFYEGKYWLMWSDGPGVEDRVGQVVKYATSPDGLSWSKTDFLTSYPEGSGPESEHYNTRTEKGKRWISRGFWQRDGELLALASLDEAAGFFGPSLELWAYKWNGASNSWEEKGVVYKNAINNFPPKLLPTGEWLMSRRAYDYKESGIEFLLGGIKGFDQWESYPVTGSTAEMDPEEPYWWVLPDGKNLMALFRDNRKSGYLYRAFSIDNGRTWSNPVRTNFPDARSKFNGLRLNDGRYVLVSNPHPERRDPLTLAISDDGMVFTKMGYLTGGRHIDYPHVIEQDGHLLIAFAGSVKQKIEVLKVKITDLDKLEMPPLKK</sequence>
<name>A0A0H4PF34_9BACT</name>
<reference evidence="2 3" key="1">
    <citation type="submission" date="2015-07" db="EMBL/GenBank/DDBJ databases">
        <authorList>
            <person name="Kim K.M."/>
        </authorList>
    </citation>
    <scope>NUCLEOTIDE SEQUENCE [LARGE SCALE GENOMIC DNA]</scope>
    <source>
        <strain evidence="2 3">KCTC 12363</strain>
    </source>
</reference>
<evidence type="ECO:0000313" key="3">
    <source>
        <dbReference type="Proteomes" id="UP000036520"/>
    </source>
</evidence>
<dbReference type="AlphaFoldDB" id="A0A0H4PF34"/>
<dbReference type="CDD" id="cd15482">
    <property type="entry name" value="Sialidase_non-viral"/>
    <property type="match status" value="1"/>
</dbReference>
<dbReference type="KEGG" id="camu:CA2015_3694"/>
<organism evidence="2 3">
    <name type="scientific">Cyclobacterium amurskyense</name>
    <dbReference type="NCBI Taxonomy" id="320787"/>
    <lineage>
        <taxon>Bacteria</taxon>
        <taxon>Pseudomonadati</taxon>
        <taxon>Bacteroidota</taxon>
        <taxon>Cytophagia</taxon>
        <taxon>Cytophagales</taxon>
        <taxon>Cyclobacteriaceae</taxon>
        <taxon>Cyclobacterium</taxon>
    </lineage>
</organism>
<protein>
    <submittedName>
        <fullName evidence="2">Glycosyl hydrolase family 32</fullName>
    </submittedName>
</protein>
<dbReference type="PANTHER" id="PTHR43752:SF2">
    <property type="entry name" value="BNR_ASP-BOX REPEAT FAMILY PROTEIN"/>
    <property type="match status" value="1"/>
</dbReference>
<dbReference type="GO" id="GO:0016787">
    <property type="term" value="F:hydrolase activity"/>
    <property type="evidence" value="ECO:0007669"/>
    <property type="project" value="UniProtKB-KW"/>
</dbReference>
<keyword evidence="2" id="KW-0378">Hydrolase</keyword>
<dbReference type="InterPro" id="IPR036278">
    <property type="entry name" value="Sialidase_sf"/>
</dbReference>
<dbReference type="Gene3D" id="2.120.10.10">
    <property type="match status" value="1"/>
</dbReference>
<evidence type="ECO:0000259" key="1">
    <source>
        <dbReference type="Pfam" id="PF13088"/>
    </source>
</evidence>
<gene>
    <name evidence="2" type="ORF">CA2015_3694</name>
</gene>
<dbReference type="SUPFAM" id="SSF50939">
    <property type="entry name" value="Sialidases"/>
    <property type="match status" value="1"/>
</dbReference>
<proteinExistence type="predicted"/>
<dbReference type="Pfam" id="PF13088">
    <property type="entry name" value="BNR_2"/>
    <property type="match status" value="1"/>
</dbReference>
<dbReference type="EMBL" id="CP012040">
    <property type="protein sequence ID" value="AKP53071.1"/>
    <property type="molecule type" value="Genomic_DNA"/>
</dbReference>